<name>A0AC60Q0X3_IXOPE</name>
<proteinExistence type="predicted"/>
<evidence type="ECO:0000313" key="1">
    <source>
        <dbReference type="EMBL" id="KAG0427277.1"/>
    </source>
</evidence>
<accession>A0AC60Q0X3</accession>
<dbReference type="EMBL" id="JABSTQ010009645">
    <property type="protein sequence ID" value="KAG0427277.1"/>
    <property type="molecule type" value="Genomic_DNA"/>
</dbReference>
<dbReference type="Proteomes" id="UP000805193">
    <property type="component" value="Unassembled WGS sequence"/>
</dbReference>
<keyword evidence="2" id="KW-1185">Reference proteome</keyword>
<reference evidence="1 2" key="1">
    <citation type="journal article" date="2020" name="Cell">
        <title>Large-Scale Comparative Analyses of Tick Genomes Elucidate Their Genetic Diversity and Vector Capacities.</title>
        <authorList>
            <consortium name="Tick Genome and Microbiome Consortium (TIGMIC)"/>
            <person name="Jia N."/>
            <person name="Wang J."/>
            <person name="Shi W."/>
            <person name="Du L."/>
            <person name="Sun Y."/>
            <person name="Zhan W."/>
            <person name="Jiang J.F."/>
            <person name="Wang Q."/>
            <person name="Zhang B."/>
            <person name="Ji P."/>
            <person name="Bell-Sakyi L."/>
            <person name="Cui X.M."/>
            <person name="Yuan T.T."/>
            <person name="Jiang B.G."/>
            <person name="Yang W.F."/>
            <person name="Lam T.T."/>
            <person name="Chang Q.C."/>
            <person name="Ding S.J."/>
            <person name="Wang X.J."/>
            <person name="Zhu J.G."/>
            <person name="Ruan X.D."/>
            <person name="Zhao L."/>
            <person name="Wei J.T."/>
            <person name="Ye R.Z."/>
            <person name="Que T.C."/>
            <person name="Du C.H."/>
            <person name="Zhou Y.H."/>
            <person name="Cheng J.X."/>
            <person name="Dai P.F."/>
            <person name="Guo W.B."/>
            <person name="Han X.H."/>
            <person name="Huang E.J."/>
            <person name="Li L.F."/>
            <person name="Wei W."/>
            <person name="Gao Y.C."/>
            <person name="Liu J.Z."/>
            <person name="Shao H.Z."/>
            <person name="Wang X."/>
            <person name="Wang C.C."/>
            <person name="Yang T.C."/>
            <person name="Huo Q.B."/>
            <person name="Li W."/>
            <person name="Chen H.Y."/>
            <person name="Chen S.E."/>
            <person name="Zhou L.G."/>
            <person name="Ni X.B."/>
            <person name="Tian J.H."/>
            <person name="Sheng Y."/>
            <person name="Liu T."/>
            <person name="Pan Y.S."/>
            <person name="Xia L.Y."/>
            <person name="Li J."/>
            <person name="Zhao F."/>
            <person name="Cao W.C."/>
        </authorList>
    </citation>
    <scope>NUCLEOTIDE SEQUENCE [LARGE SCALE GENOMIC DNA]</scope>
    <source>
        <strain evidence="1">Iper-2018</strain>
    </source>
</reference>
<protein>
    <submittedName>
        <fullName evidence="1">Uncharacterized protein</fullName>
    </submittedName>
</protein>
<evidence type="ECO:0000313" key="2">
    <source>
        <dbReference type="Proteomes" id="UP000805193"/>
    </source>
</evidence>
<comment type="caution">
    <text evidence="1">The sequence shown here is derived from an EMBL/GenBank/DDBJ whole genome shotgun (WGS) entry which is preliminary data.</text>
</comment>
<sequence length="831" mass="93215">MEALTCPSAGAWSTEDIRTLAKRELSMATMVKFVNKELAKGYVGVSWQTIKDIQAKKLYRGLLEQEQMRRRLPTPQEQELSPGEPTVTPSETLSYGKDHSGRQPKARSSTTATTAPPRNPATNTTGATAPVTPREPSTEAGSRLWAAQDTRALVLCELQAPQCMNSDEELAALLPDRSWQSVRDHRQTSTYKEALQQERQAREDKQRPPTPPTPPPKTAPIAARREDSHPDAITTTRPNVTTSIEASEPPPPAEFNLHARWTVSELKALARAELACGNEPHINLTLAKTFTTRSWQGITGQRNTKRYKDILESLKAATPSQHGRLHVHHQPLQQPFFQSAPPPLLDAQEVQTCLHRVGLTNEALIGALCTRPAGMAEVNQIFRHFGVAARQPKEQHGRRQNLHPPKNRSQRRRQQYAEHQPLYKVGPKATADRLHYNLPPIIVAGIPVPSTPINTPIRYLGIDFFINKRPVVHSHHAEDDLTIIEAASLKPFQKLRCINTLITPKYLYAASSILGSAGESAGIDKKLRVRIKTILHLPQSFPNTHLYLAARDGGLGTMNIYLFNTTIGTFHCRLASQLHVPPDLTEAEELTTALRQSRTSWWNEHRAQYANNDLFARHGQALGNTWLQPDSHHLKDGDRIKALRVRTNTYPTNAMLHHNNEAARLCRRCHQSLETPFHILQECSFIKLPRMERHNFICKQVCRLVAKYRPAATIQTEHVYQSPTGDRLKPDIIVLEGNTMTIADVAVSWDDRPASLTRMCNFKSAKYDCQRPMFPDKVVTAVGLAFGARSMLCNETVRGGGLLGLPRWDIAWLSSRALVGSLICLNRFMRK</sequence>
<gene>
    <name evidence="1" type="ORF">HPB47_025670</name>
</gene>
<organism evidence="1 2">
    <name type="scientific">Ixodes persulcatus</name>
    <name type="common">Taiga tick</name>
    <dbReference type="NCBI Taxonomy" id="34615"/>
    <lineage>
        <taxon>Eukaryota</taxon>
        <taxon>Metazoa</taxon>
        <taxon>Ecdysozoa</taxon>
        <taxon>Arthropoda</taxon>
        <taxon>Chelicerata</taxon>
        <taxon>Arachnida</taxon>
        <taxon>Acari</taxon>
        <taxon>Parasitiformes</taxon>
        <taxon>Ixodida</taxon>
        <taxon>Ixodoidea</taxon>
        <taxon>Ixodidae</taxon>
        <taxon>Ixodinae</taxon>
        <taxon>Ixodes</taxon>
    </lineage>
</organism>